<evidence type="ECO:0000313" key="4">
    <source>
        <dbReference type="Proteomes" id="UP000053797"/>
    </source>
</evidence>
<name>A0A0V8GJU4_9BACL</name>
<sequence>MKWSLMQLNKLRNLGQLQVNETIELNELVALHPDIRAVQPVHVRANASFTSNQLIFNLRITGEMTLPDARTLNDVAYPFEIESIEPFLLEVDAVSNEADDINVPIGNTVDLRPLVQELILLHVPVQVHGDDEENQLVEGEGWTILSEEDPEETEPKIDPRLAGLAQFFKKDQDS</sequence>
<dbReference type="Proteomes" id="UP000072605">
    <property type="component" value="Unassembled WGS sequence"/>
</dbReference>
<dbReference type="OrthoDB" id="9790372at2"/>
<comment type="caution">
    <text evidence="1">The sequence shown here is derived from an EMBL/GenBank/DDBJ whole genome shotgun (WGS) entry which is preliminary data.</text>
</comment>
<reference evidence="1 4" key="1">
    <citation type="journal article" date="2015" name="Int. J. Syst. Evol. Microbiol.">
        <title>Exiguobacterium enclense sp. nov., isolated from sediment.</title>
        <authorList>
            <person name="Dastager S.G."/>
            <person name="Mawlankar R."/>
            <person name="Sonalkar V.V."/>
            <person name="Thorat M.N."/>
            <person name="Mual P."/>
            <person name="Verma A."/>
            <person name="Krishnamurthi S."/>
            <person name="Tang S.K."/>
            <person name="Li W.J."/>
        </authorList>
    </citation>
    <scope>NUCLEOTIDE SEQUENCE [LARGE SCALE GENOMIC DNA]</scope>
    <source>
        <strain evidence="1 4">NIO-1109</strain>
    </source>
</reference>
<dbReference type="InterPro" id="IPR003772">
    <property type="entry name" value="YceD"/>
</dbReference>
<dbReference type="RefSeq" id="WP_023468813.1">
    <property type="nucleotide sequence ID" value="NZ_JAVMJT010000002.1"/>
</dbReference>
<evidence type="ECO:0000313" key="1">
    <source>
        <dbReference type="EMBL" id="KSU50549.1"/>
    </source>
</evidence>
<evidence type="ECO:0000313" key="2">
    <source>
        <dbReference type="EMBL" id="KTR26411.1"/>
    </source>
</evidence>
<evidence type="ECO:0000313" key="5">
    <source>
        <dbReference type="Proteomes" id="UP000072605"/>
    </source>
</evidence>
<evidence type="ECO:0000313" key="6">
    <source>
        <dbReference type="Proteomes" id="UP001387110"/>
    </source>
</evidence>
<dbReference type="Pfam" id="PF02620">
    <property type="entry name" value="YceD"/>
    <property type="match status" value="1"/>
</dbReference>
<keyword evidence="6" id="KW-1185">Reference proteome</keyword>
<dbReference type="Proteomes" id="UP000053797">
    <property type="component" value="Unassembled WGS sequence"/>
</dbReference>
<reference evidence="2 5" key="2">
    <citation type="journal article" date="2016" name="Front. Microbiol.">
        <title>Genomic Resource of Rice Seed Associated Bacteria.</title>
        <authorList>
            <person name="Midha S."/>
            <person name="Bansal K."/>
            <person name="Sharma S."/>
            <person name="Kumar N."/>
            <person name="Patil P.P."/>
            <person name="Chaudhry V."/>
            <person name="Patil P.B."/>
        </authorList>
    </citation>
    <scope>NUCLEOTIDE SEQUENCE [LARGE SCALE GENOMIC DNA]</scope>
    <source>
        <strain evidence="2 5">RSA11</strain>
    </source>
</reference>
<dbReference type="EMBL" id="LNQL01000001">
    <property type="protein sequence ID" value="KSU50549.1"/>
    <property type="molecule type" value="Genomic_DNA"/>
</dbReference>
<dbReference type="Proteomes" id="UP001387110">
    <property type="component" value="Unassembled WGS sequence"/>
</dbReference>
<reference evidence="3 6" key="3">
    <citation type="submission" date="2023-12" db="EMBL/GenBank/DDBJ databases">
        <authorList>
            <person name="Easwaran N."/>
            <person name="Lazarus H.P.S."/>
        </authorList>
    </citation>
    <scope>NUCLEOTIDE SEQUENCE [LARGE SCALE GENOMIC DNA]</scope>
    <source>
        <strain evidence="3 6">VIT-2023</strain>
    </source>
</reference>
<protein>
    <submittedName>
        <fullName evidence="3">YceD family protein</fullName>
    </submittedName>
</protein>
<accession>A0A0V8GJU4</accession>
<evidence type="ECO:0000313" key="3">
    <source>
        <dbReference type="EMBL" id="MEI4461444.1"/>
    </source>
</evidence>
<proteinExistence type="predicted"/>
<organism evidence="1 4">
    <name type="scientific">Exiguobacterium indicum</name>
    <dbReference type="NCBI Taxonomy" id="296995"/>
    <lineage>
        <taxon>Bacteria</taxon>
        <taxon>Bacillati</taxon>
        <taxon>Bacillota</taxon>
        <taxon>Bacilli</taxon>
        <taxon>Bacillales</taxon>
        <taxon>Bacillales Family XII. Incertae Sedis</taxon>
        <taxon>Exiguobacterium</taxon>
    </lineage>
</organism>
<dbReference type="EMBL" id="LDQV01000024">
    <property type="protein sequence ID" value="KTR26411.1"/>
    <property type="molecule type" value="Genomic_DNA"/>
</dbReference>
<gene>
    <name evidence="1" type="ORF">AS033_03980</name>
    <name evidence="2" type="ORF">RSA11_10420</name>
    <name evidence="3" type="ORF">SZL87_03270</name>
</gene>
<dbReference type="AlphaFoldDB" id="A0A0V8GJU4"/>
<dbReference type="GeneID" id="90837232"/>
<dbReference type="EMBL" id="JBAWKY010000001">
    <property type="protein sequence ID" value="MEI4461444.1"/>
    <property type="molecule type" value="Genomic_DNA"/>
</dbReference>